<organism evidence="1 2">
    <name type="scientific">Chamaesiphon minutus (strain ATCC 27169 / PCC 6605)</name>
    <dbReference type="NCBI Taxonomy" id="1173020"/>
    <lineage>
        <taxon>Bacteria</taxon>
        <taxon>Bacillati</taxon>
        <taxon>Cyanobacteriota</taxon>
        <taxon>Cyanophyceae</taxon>
        <taxon>Gomontiellales</taxon>
        <taxon>Chamaesiphonaceae</taxon>
        <taxon>Chamaesiphon</taxon>
    </lineage>
</organism>
<dbReference type="OrthoDB" id="9790659at2"/>
<protein>
    <recommendedName>
        <fullName evidence="3">Outer membrane protein/peptidoglycan-associated (Lipo)protein</fullName>
    </recommendedName>
</protein>
<dbReference type="eggNOG" id="COG1808">
    <property type="taxonomic scope" value="Bacteria"/>
</dbReference>
<gene>
    <name evidence="1" type="ORF">Cha6605_1448</name>
</gene>
<evidence type="ECO:0000313" key="1">
    <source>
        <dbReference type="EMBL" id="AFY92618.1"/>
    </source>
</evidence>
<dbReference type="KEGG" id="cmp:Cha6605_1448"/>
<keyword evidence="2" id="KW-1185">Reference proteome</keyword>
<evidence type="ECO:0000313" key="2">
    <source>
        <dbReference type="Proteomes" id="UP000010366"/>
    </source>
</evidence>
<sequence>MQISYLSERDIDRDGQAVLLEDIRRQLDYPTAEVTFNRLAPISETVTFELDRAQIPPSQTKLLEREARHQGGRIGLVMKQNPTLQIELQAGQTPSEISTLAQDRSLAIQNYLQTQWQIQPVGSGSQQERRYLVNTDLATTPTIRLKTTIESRQNALTTDPIDAGKPNIK</sequence>
<dbReference type="STRING" id="1173020.Cha6605_1448"/>
<dbReference type="Proteomes" id="UP000010366">
    <property type="component" value="Chromosome"/>
</dbReference>
<evidence type="ECO:0008006" key="3">
    <source>
        <dbReference type="Google" id="ProtNLM"/>
    </source>
</evidence>
<accession>K9UD90</accession>
<reference evidence="1 2" key="1">
    <citation type="submission" date="2012-05" db="EMBL/GenBank/DDBJ databases">
        <title>Finished chromosome of genome of Chamaesiphon sp. PCC 6605.</title>
        <authorList>
            <consortium name="US DOE Joint Genome Institute"/>
            <person name="Gugger M."/>
            <person name="Coursin T."/>
            <person name="Rippka R."/>
            <person name="Tandeau De Marsac N."/>
            <person name="Huntemann M."/>
            <person name="Wei C.-L."/>
            <person name="Han J."/>
            <person name="Detter J.C."/>
            <person name="Han C."/>
            <person name="Tapia R."/>
            <person name="Chen A."/>
            <person name="Kyrpides N."/>
            <person name="Mavromatis K."/>
            <person name="Markowitz V."/>
            <person name="Szeto E."/>
            <person name="Ivanova N."/>
            <person name="Pagani I."/>
            <person name="Pati A."/>
            <person name="Goodwin L."/>
            <person name="Nordberg H.P."/>
            <person name="Cantor M.N."/>
            <person name="Hua S.X."/>
            <person name="Woyke T."/>
            <person name="Kerfeld C.A."/>
        </authorList>
    </citation>
    <scope>NUCLEOTIDE SEQUENCE [LARGE SCALE GENOMIC DNA]</scope>
    <source>
        <strain evidence="2">ATCC 27169 / PCC 6605</strain>
    </source>
</reference>
<proteinExistence type="predicted"/>
<dbReference type="AlphaFoldDB" id="K9UD90"/>
<dbReference type="RefSeq" id="WP_015158798.1">
    <property type="nucleotide sequence ID" value="NC_019697.1"/>
</dbReference>
<dbReference type="EMBL" id="CP003600">
    <property type="protein sequence ID" value="AFY92618.1"/>
    <property type="molecule type" value="Genomic_DNA"/>
</dbReference>
<name>K9UD90_CHAP6</name>
<dbReference type="HOGENOM" id="CLU_1575677_0_0_3"/>